<feature type="compositionally biased region" description="Low complexity" evidence="1">
    <location>
        <begin position="13"/>
        <end position="32"/>
    </location>
</feature>
<evidence type="ECO:0000313" key="2">
    <source>
        <dbReference type="EMBL" id="QDS68737.1"/>
    </source>
</evidence>
<sequence length="127" mass="14342">MTKRTKPTKKPSKTPISTPTPTPTAAATTPSTLPSPPPTSPFTPTPTDPNLFTIYATNNRHSTPAEYFEQARLDEMQRRRDQVAQKRARKAKAAGLNKSGKDVSETRWAALIKRTVERVLIEDWRRW</sequence>
<dbReference type="AlphaFoldDB" id="A0A517KZD0"/>
<proteinExistence type="predicted"/>
<evidence type="ECO:0000313" key="3">
    <source>
        <dbReference type="Proteomes" id="UP000316270"/>
    </source>
</evidence>
<feature type="compositionally biased region" description="Basic residues" evidence="1">
    <location>
        <begin position="1"/>
        <end position="12"/>
    </location>
</feature>
<keyword evidence="3" id="KW-1185">Reference proteome</keyword>
<dbReference type="EMBL" id="CP042186">
    <property type="protein sequence ID" value="QDS68737.1"/>
    <property type="molecule type" value="Genomic_DNA"/>
</dbReference>
<organism evidence="2 3">
    <name type="scientific">Venturia effusa</name>
    <dbReference type="NCBI Taxonomy" id="50376"/>
    <lineage>
        <taxon>Eukaryota</taxon>
        <taxon>Fungi</taxon>
        <taxon>Dikarya</taxon>
        <taxon>Ascomycota</taxon>
        <taxon>Pezizomycotina</taxon>
        <taxon>Dothideomycetes</taxon>
        <taxon>Pleosporomycetidae</taxon>
        <taxon>Venturiales</taxon>
        <taxon>Venturiaceae</taxon>
        <taxon>Venturia</taxon>
    </lineage>
</organism>
<feature type="region of interest" description="Disordered" evidence="1">
    <location>
        <begin position="1"/>
        <end position="52"/>
    </location>
</feature>
<evidence type="ECO:0000256" key="1">
    <source>
        <dbReference type="SAM" id="MobiDB-lite"/>
    </source>
</evidence>
<name>A0A517KZD0_9PEZI</name>
<protein>
    <submittedName>
        <fullName evidence="2">Uncharacterized protein</fullName>
    </submittedName>
</protein>
<gene>
    <name evidence="2" type="ORF">FKW77_004527</name>
</gene>
<feature type="compositionally biased region" description="Pro residues" evidence="1">
    <location>
        <begin position="33"/>
        <end position="47"/>
    </location>
</feature>
<dbReference type="Proteomes" id="UP000316270">
    <property type="component" value="Chromosome 2"/>
</dbReference>
<reference evidence="2 3" key="1">
    <citation type="submission" date="2019-07" db="EMBL/GenBank/DDBJ databases">
        <title>Finished genome of Venturia effusa.</title>
        <authorList>
            <person name="Young C.A."/>
            <person name="Cox M.P."/>
            <person name="Ganley A.R.D."/>
            <person name="David W.J."/>
        </authorList>
    </citation>
    <scope>NUCLEOTIDE SEQUENCE [LARGE SCALE GENOMIC DNA]</scope>
    <source>
        <strain evidence="3">albino</strain>
    </source>
</reference>
<accession>A0A517KZD0</accession>